<dbReference type="PANTHER" id="PTHR15822:SF4">
    <property type="entry name" value="TYROSYL-DNA PHOSPHODIESTERASE 2"/>
    <property type="match status" value="1"/>
</dbReference>
<dbReference type="Gene3D" id="3.60.10.10">
    <property type="entry name" value="Endonuclease/exonuclease/phosphatase"/>
    <property type="match status" value="1"/>
</dbReference>
<dbReference type="PANTHER" id="PTHR15822">
    <property type="entry name" value="TRAF AND TNF RECEPTOR-ASSOCIATED PROTEIN"/>
    <property type="match status" value="1"/>
</dbReference>
<keyword evidence="4" id="KW-0540">Nuclease</keyword>
<dbReference type="Gene3D" id="1.10.1410.10">
    <property type="match status" value="1"/>
</dbReference>
<name>A0A815IQR3_9BILA</name>
<comment type="cofactor">
    <cofactor evidence="2">
        <name>Mg(2+)</name>
        <dbReference type="ChEBI" id="CHEBI:18420"/>
    </cofactor>
</comment>
<dbReference type="InterPro" id="IPR051547">
    <property type="entry name" value="TDP2-like"/>
</dbReference>
<dbReference type="GO" id="GO:0003697">
    <property type="term" value="F:single-stranded DNA binding"/>
    <property type="evidence" value="ECO:0007669"/>
    <property type="project" value="TreeGrafter"/>
</dbReference>
<evidence type="ECO:0000256" key="4">
    <source>
        <dbReference type="ARBA" id="ARBA00022722"/>
    </source>
</evidence>
<keyword evidence="10" id="KW-0539">Nucleus</keyword>
<dbReference type="EMBL" id="CAJNOU010003074">
    <property type="protein sequence ID" value="CAF1369187.1"/>
    <property type="molecule type" value="Genomic_DNA"/>
</dbReference>
<dbReference type="Pfam" id="PF13563">
    <property type="entry name" value="2_5_RNA_ligase2"/>
    <property type="match status" value="1"/>
</dbReference>
<dbReference type="InterPro" id="IPR036691">
    <property type="entry name" value="Endo/exonu/phosph_ase_sf"/>
</dbReference>
<comment type="subcellular location">
    <subcellularLocation>
        <location evidence="3">Nucleus</location>
        <location evidence="3">PML body</location>
    </subcellularLocation>
</comment>
<dbReference type="Pfam" id="PF04928">
    <property type="entry name" value="PAP_central"/>
    <property type="match status" value="1"/>
</dbReference>
<evidence type="ECO:0000256" key="5">
    <source>
        <dbReference type="ARBA" id="ARBA00022723"/>
    </source>
</evidence>
<feature type="domain" description="MJ1316 RNA cyclic group end recognition" evidence="12">
    <location>
        <begin position="155"/>
        <end position="222"/>
    </location>
</feature>
<sequence length="1009" mass="118494">MDDKNNTTKTTTIITDQLNSLRSILQSDDYLLIQPSGDYEQVRIKLDHDIQISFLFDSLNILNKSLTINNVHHLRIKKSSDKCQLNNEQWTNIRKYFDELIQNQNESSSLLSIAQSIQDHLLKNIMTNQTCKQKTKKPMETTVVEDVSAMSNKFRGADLIFNRIQHDKLIDRSQVIIGYEDRFIGIHEIAFNEFKKVHEHKYGVPMHRIRYFKINGCIIWDRTRKLDILTGSEQQNGTLYDTEERPILVQGLYHFDQSLQQWIIQYPHITLTSDDLKIPSTNDTCLPEGCHIVTWNILFDFYQSTLIYTSQRYRSILDTLKSLLPDIICLQEVTYNFLNLLLNEIWLQENNYYIIIMKNVIDSYKEKSYGQLMIMKNFRPRSFSICPLDLSDNDEETAAPTTVTKHKITKELIIARFGLNTKATIDLVNLHLHSDLSRNASGKRCQTLENLFKKMKTINYMLIGDFNFGDNNLKEQNILASYENKVHDLWKDVYNLNQNPGYTYDPSTNICAHITSQSQINRRLDRYLIHTLDNLSYSIEHLSMIGIEKIPIDLLNIDNNQLINQSDHYALQLIINFRTRSISHRSALVILPTLNTRSLIRSYSKEYYPSDDGLWPSHINLLWPFFDLIDCQNDQEDILLRLRLLLSQQPSFSIKINEIDSFIENNIIYMKMNDESTKYVKQLQEQLIKLFPQCLRDKRSSCYNPHMTIGQFDNEEKFNEAKSSLILHESFEFPVEYIYVLQRPHDNDTTPFHITYQLPLGPILQSINFKQINSVHIKLQEFFQTMNLYETNQSYKRKQEKFEKLSSCFQQMFNKDTLHCFTTSFLPYGSFRIGINGQDLDTVFVINELKLTNNKTSFDESLLQLKHDSNALKNYIVNLLETQINGNLKHEIAYYRKVQALFPIISILFKDQTKVHDIERLVTYTRCPSIFQHLLTFIRTWAQHVGLYEQVYGYLGGYSWAILCAYICHTYLPSMKSLSSIEQFSIDELFSLVRQFFSTELFWGRLSIF</sequence>
<evidence type="ECO:0000256" key="6">
    <source>
        <dbReference type="ARBA" id="ARBA00022763"/>
    </source>
</evidence>
<evidence type="ECO:0000256" key="9">
    <source>
        <dbReference type="ARBA" id="ARBA00023204"/>
    </source>
</evidence>
<dbReference type="InterPro" id="IPR009097">
    <property type="entry name" value="Cyclic_Pdiesterase"/>
</dbReference>
<dbReference type="AlphaFoldDB" id="A0A815IQR3"/>
<evidence type="ECO:0000256" key="7">
    <source>
        <dbReference type="ARBA" id="ARBA00022801"/>
    </source>
</evidence>
<comment type="caution">
    <text evidence="14">The sequence shown here is derived from an EMBL/GenBank/DDBJ whole genome shotgun (WGS) entry which is preliminary data.</text>
</comment>
<dbReference type="SUPFAM" id="SSF55144">
    <property type="entry name" value="LigT-like"/>
    <property type="match status" value="1"/>
</dbReference>
<dbReference type="SUPFAM" id="SSF56219">
    <property type="entry name" value="DNase I-like"/>
    <property type="match status" value="1"/>
</dbReference>
<evidence type="ECO:0000313" key="15">
    <source>
        <dbReference type="Proteomes" id="UP000663889"/>
    </source>
</evidence>
<evidence type="ECO:0000256" key="1">
    <source>
        <dbReference type="ARBA" id="ARBA00001936"/>
    </source>
</evidence>
<evidence type="ECO:0000256" key="8">
    <source>
        <dbReference type="ARBA" id="ARBA00022842"/>
    </source>
</evidence>
<reference evidence="14" key="1">
    <citation type="submission" date="2021-02" db="EMBL/GenBank/DDBJ databases">
        <authorList>
            <person name="Nowell W R."/>
        </authorList>
    </citation>
    <scope>NUCLEOTIDE SEQUENCE</scope>
</reference>
<evidence type="ECO:0000259" key="11">
    <source>
        <dbReference type="Pfam" id="PF03372"/>
    </source>
</evidence>
<dbReference type="GO" id="GO:0070260">
    <property type="term" value="F:5'-tyrosyl-DNA phosphodiesterase activity"/>
    <property type="evidence" value="ECO:0007669"/>
    <property type="project" value="TreeGrafter"/>
</dbReference>
<dbReference type="InterPro" id="IPR005135">
    <property type="entry name" value="Endo/exonuclease/phosphatase"/>
</dbReference>
<keyword evidence="5" id="KW-0479">Metal-binding</keyword>
<keyword evidence="8" id="KW-0460">Magnesium</keyword>
<dbReference type="InterPro" id="IPR007012">
    <property type="entry name" value="PolA_pol_cen_dom"/>
</dbReference>
<evidence type="ECO:0000259" key="12">
    <source>
        <dbReference type="Pfam" id="PF04457"/>
    </source>
</evidence>
<evidence type="ECO:0008006" key="16">
    <source>
        <dbReference type="Google" id="ProtNLM"/>
    </source>
</evidence>
<dbReference type="GO" id="GO:0004518">
    <property type="term" value="F:nuclease activity"/>
    <property type="evidence" value="ECO:0007669"/>
    <property type="project" value="UniProtKB-KW"/>
</dbReference>
<feature type="domain" description="Poly(A) polymerase central" evidence="13">
    <location>
        <begin position="931"/>
        <end position="981"/>
    </location>
</feature>
<protein>
    <recommendedName>
        <fullName evidence="16">Polynucleotide adenylyltransferase</fullName>
    </recommendedName>
</protein>
<gene>
    <name evidence="14" type="ORF">SEV965_LOCUS29798</name>
</gene>
<evidence type="ECO:0000256" key="3">
    <source>
        <dbReference type="ARBA" id="ARBA00004322"/>
    </source>
</evidence>
<dbReference type="Gene3D" id="3.90.1140.10">
    <property type="entry name" value="Cyclic phosphodiesterase"/>
    <property type="match status" value="1"/>
</dbReference>
<keyword evidence="6" id="KW-0227">DNA damage</keyword>
<keyword evidence="7" id="KW-0378">Hydrolase</keyword>
<comment type="cofactor">
    <cofactor evidence="1">
        <name>Mn(2+)</name>
        <dbReference type="ChEBI" id="CHEBI:29035"/>
    </cofactor>
</comment>
<dbReference type="Pfam" id="PF03372">
    <property type="entry name" value="Exo_endo_phos"/>
    <property type="match status" value="1"/>
</dbReference>
<dbReference type="GO" id="GO:0016605">
    <property type="term" value="C:PML body"/>
    <property type="evidence" value="ECO:0007669"/>
    <property type="project" value="UniProtKB-SubCell"/>
</dbReference>
<dbReference type="GO" id="GO:0005737">
    <property type="term" value="C:cytoplasm"/>
    <property type="evidence" value="ECO:0007669"/>
    <property type="project" value="TreeGrafter"/>
</dbReference>
<dbReference type="GO" id="GO:0046872">
    <property type="term" value="F:metal ion binding"/>
    <property type="evidence" value="ECO:0007669"/>
    <property type="project" value="UniProtKB-KW"/>
</dbReference>
<proteinExistence type="predicted"/>
<dbReference type="SUPFAM" id="SSF81631">
    <property type="entry name" value="PAP/OAS1 substrate-binding domain"/>
    <property type="match status" value="1"/>
</dbReference>
<evidence type="ECO:0000256" key="2">
    <source>
        <dbReference type="ARBA" id="ARBA00001946"/>
    </source>
</evidence>
<organism evidence="14 15">
    <name type="scientific">Rotaria sordida</name>
    <dbReference type="NCBI Taxonomy" id="392033"/>
    <lineage>
        <taxon>Eukaryota</taxon>
        <taxon>Metazoa</taxon>
        <taxon>Spiralia</taxon>
        <taxon>Gnathifera</taxon>
        <taxon>Rotifera</taxon>
        <taxon>Eurotatoria</taxon>
        <taxon>Bdelloidea</taxon>
        <taxon>Philodinida</taxon>
        <taxon>Philodinidae</taxon>
        <taxon>Rotaria</taxon>
    </lineage>
</organism>
<evidence type="ECO:0000256" key="10">
    <source>
        <dbReference type="ARBA" id="ARBA00023242"/>
    </source>
</evidence>
<evidence type="ECO:0000259" key="13">
    <source>
        <dbReference type="Pfam" id="PF04928"/>
    </source>
</evidence>
<evidence type="ECO:0000313" key="14">
    <source>
        <dbReference type="EMBL" id="CAF1369187.1"/>
    </source>
</evidence>
<dbReference type="InterPro" id="IPR040459">
    <property type="entry name" value="MJ1316"/>
</dbReference>
<keyword evidence="9" id="KW-0234">DNA repair</keyword>
<feature type="domain" description="Endonuclease/exonuclease/phosphatase" evidence="11">
    <location>
        <begin position="293"/>
        <end position="468"/>
    </location>
</feature>
<dbReference type="Pfam" id="PF04457">
    <property type="entry name" value="MJ1316"/>
    <property type="match status" value="1"/>
</dbReference>
<dbReference type="Proteomes" id="UP000663889">
    <property type="component" value="Unassembled WGS sequence"/>
</dbReference>
<accession>A0A815IQR3</accession>
<dbReference type="GO" id="GO:0006302">
    <property type="term" value="P:double-strand break repair"/>
    <property type="evidence" value="ECO:0007669"/>
    <property type="project" value="TreeGrafter"/>
</dbReference>
<dbReference type="GO" id="GO:1990817">
    <property type="term" value="F:poly(A) RNA polymerase activity"/>
    <property type="evidence" value="ECO:0007669"/>
    <property type="project" value="InterPro"/>
</dbReference>